<evidence type="ECO:0000256" key="3">
    <source>
        <dbReference type="ARBA" id="ARBA00023237"/>
    </source>
</evidence>
<dbReference type="InterPro" id="IPR011662">
    <property type="entry name" value="Secretin/TonB_short_N"/>
</dbReference>
<dbReference type="GO" id="GO:0019867">
    <property type="term" value="C:outer membrane"/>
    <property type="evidence" value="ECO:0007669"/>
    <property type="project" value="InterPro"/>
</dbReference>
<accession>A0A495JAN8</accession>
<dbReference type="RefSeq" id="WP_147425774.1">
    <property type="nucleotide sequence ID" value="NZ_RBKU01000001.1"/>
</dbReference>
<keyword evidence="1" id="KW-0813">Transport</keyword>
<dbReference type="OrthoDB" id="9768470at2"/>
<reference evidence="5 6" key="1">
    <citation type="submission" date="2018-10" db="EMBL/GenBank/DDBJ databases">
        <title>Genomic Encyclopedia of Archaeal and Bacterial Type Strains, Phase II (KMG-II): from individual species to whole genera.</title>
        <authorList>
            <person name="Goeker M."/>
        </authorList>
    </citation>
    <scope>NUCLEOTIDE SEQUENCE [LARGE SCALE GENOMIC DNA]</scope>
    <source>
        <strain evidence="5 6">DSM 18602</strain>
    </source>
</reference>
<dbReference type="EMBL" id="RBKU01000001">
    <property type="protein sequence ID" value="RKR85791.1"/>
    <property type="molecule type" value="Genomic_DNA"/>
</dbReference>
<proteinExistence type="predicted"/>
<dbReference type="AlphaFoldDB" id="A0A495JAN8"/>
<feature type="non-terminal residue" evidence="5">
    <location>
        <position position="1"/>
    </location>
</feature>
<dbReference type="InterPro" id="IPR008969">
    <property type="entry name" value="CarboxyPept-like_regulatory"/>
</dbReference>
<keyword evidence="5" id="KW-0645">Protease</keyword>
<dbReference type="SMART" id="SM00965">
    <property type="entry name" value="STN"/>
    <property type="match status" value="1"/>
</dbReference>
<dbReference type="Pfam" id="PF13620">
    <property type="entry name" value="CarboxypepD_reg"/>
    <property type="match status" value="1"/>
</dbReference>
<evidence type="ECO:0000313" key="5">
    <source>
        <dbReference type="EMBL" id="RKR85791.1"/>
    </source>
</evidence>
<keyword evidence="6" id="KW-1185">Reference proteome</keyword>
<evidence type="ECO:0000259" key="4">
    <source>
        <dbReference type="SMART" id="SM00965"/>
    </source>
</evidence>
<evidence type="ECO:0000313" key="6">
    <source>
        <dbReference type="Proteomes" id="UP000268007"/>
    </source>
</evidence>
<dbReference type="SUPFAM" id="SSF49464">
    <property type="entry name" value="Carboxypeptidase regulatory domain-like"/>
    <property type="match status" value="1"/>
</dbReference>
<evidence type="ECO:0000256" key="1">
    <source>
        <dbReference type="ARBA" id="ARBA00022448"/>
    </source>
</evidence>
<dbReference type="Gene3D" id="2.60.40.1120">
    <property type="entry name" value="Carboxypeptidase-like, regulatory domain"/>
    <property type="match status" value="1"/>
</dbReference>
<comment type="caution">
    <text evidence="5">The sequence shown here is derived from an EMBL/GenBank/DDBJ whole genome shotgun (WGS) entry which is preliminary data.</text>
</comment>
<gene>
    <name evidence="5" type="ORF">BDD43_6074</name>
</gene>
<sequence length="194" mass="21096">GKPRAAATKSGVRISYSEETLQKESKRITLSNASMMAGDALRKILRNTHLQYRLYGTYIIIDEKPADLKPGKVLGKVIDEKGEPLPGATIKVIQTGQAIQSATDGTYQLSLVPGTYTLEVSFVSYQTKRITELIISEGKLTQLDVALQPANNALNEVVISSSYKKASVDGLYARQKNNAGITDGTCRTDCQDAR</sequence>
<organism evidence="5 6">
    <name type="scientific">Mucilaginibacter gracilis</name>
    <dbReference type="NCBI Taxonomy" id="423350"/>
    <lineage>
        <taxon>Bacteria</taxon>
        <taxon>Pseudomonadati</taxon>
        <taxon>Bacteroidota</taxon>
        <taxon>Sphingobacteriia</taxon>
        <taxon>Sphingobacteriales</taxon>
        <taxon>Sphingobacteriaceae</taxon>
        <taxon>Mucilaginibacter</taxon>
    </lineage>
</organism>
<dbReference type="GO" id="GO:0004180">
    <property type="term" value="F:carboxypeptidase activity"/>
    <property type="evidence" value="ECO:0007669"/>
    <property type="project" value="UniProtKB-KW"/>
</dbReference>
<keyword evidence="3" id="KW-0998">Cell outer membrane</keyword>
<feature type="domain" description="Secretin/TonB short N-terminal" evidence="4">
    <location>
        <begin position="12"/>
        <end position="63"/>
    </location>
</feature>
<keyword evidence="2" id="KW-0472">Membrane</keyword>
<evidence type="ECO:0000256" key="2">
    <source>
        <dbReference type="ARBA" id="ARBA00023136"/>
    </source>
</evidence>
<dbReference type="Proteomes" id="UP000268007">
    <property type="component" value="Unassembled WGS sequence"/>
</dbReference>
<protein>
    <submittedName>
        <fullName evidence="5">Carboxypeptidase-like protein</fullName>
    </submittedName>
</protein>
<name>A0A495JAN8_9SPHI</name>
<keyword evidence="5" id="KW-0121">Carboxypeptidase</keyword>
<keyword evidence="5" id="KW-0378">Hydrolase</keyword>